<proteinExistence type="predicted"/>
<feature type="compositionally biased region" description="Polar residues" evidence="1">
    <location>
        <begin position="186"/>
        <end position="208"/>
    </location>
</feature>
<evidence type="ECO:0000313" key="2">
    <source>
        <dbReference type="EMBL" id="EGT53889.1"/>
    </source>
</evidence>
<gene>
    <name evidence="2" type="ORF">CAEBREN_17731</name>
</gene>
<dbReference type="AlphaFoldDB" id="G0N6H7"/>
<dbReference type="HOGENOM" id="CLU_1321926_0_0_1"/>
<feature type="compositionally biased region" description="Polar residues" evidence="1">
    <location>
        <begin position="153"/>
        <end position="162"/>
    </location>
</feature>
<evidence type="ECO:0000256" key="1">
    <source>
        <dbReference type="SAM" id="MobiDB-lite"/>
    </source>
</evidence>
<dbReference type="EMBL" id="GL379844">
    <property type="protein sequence ID" value="EGT53889.1"/>
    <property type="molecule type" value="Genomic_DNA"/>
</dbReference>
<evidence type="ECO:0000313" key="3">
    <source>
        <dbReference type="Proteomes" id="UP000008068"/>
    </source>
</evidence>
<dbReference type="InParanoid" id="G0N6H7"/>
<dbReference type="Proteomes" id="UP000008068">
    <property type="component" value="Unassembled WGS sequence"/>
</dbReference>
<name>G0N6H7_CAEBE</name>
<organism evidence="3">
    <name type="scientific">Caenorhabditis brenneri</name>
    <name type="common">Nematode worm</name>
    <dbReference type="NCBI Taxonomy" id="135651"/>
    <lineage>
        <taxon>Eukaryota</taxon>
        <taxon>Metazoa</taxon>
        <taxon>Ecdysozoa</taxon>
        <taxon>Nematoda</taxon>
        <taxon>Chromadorea</taxon>
        <taxon>Rhabditida</taxon>
        <taxon>Rhabditina</taxon>
        <taxon>Rhabditomorpha</taxon>
        <taxon>Rhabditoidea</taxon>
        <taxon>Rhabditidae</taxon>
        <taxon>Peloderinae</taxon>
        <taxon>Caenorhabditis</taxon>
    </lineage>
</organism>
<reference evidence="3" key="1">
    <citation type="submission" date="2011-07" db="EMBL/GenBank/DDBJ databases">
        <authorList>
            <consortium name="Caenorhabditis brenneri Sequencing and Analysis Consortium"/>
            <person name="Wilson R.K."/>
        </authorList>
    </citation>
    <scope>NUCLEOTIDE SEQUENCE [LARGE SCALE GENOMIC DNA]</scope>
    <source>
        <strain evidence="3">PB2801</strain>
    </source>
</reference>
<accession>G0N6H7</accession>
<sequence>MKSRAYAALVDRGLLAVVPSFNMSSIVDVRPRKISIVVPVNTLASQMDGSDQNFETMLWETERLGHMTASVSAQLHDETTFLEPLALVQSSFNRPHIPKRGDTIYVTSESVLWEDGHRSATFEIVACTPGSRKIVGFGSDLLQIQEVHHSWRARQNGTEGRPSTSTSSEAATGTATAVEEQGSHGSGASETTSSNGLVDSNLNGPISK</sequence>
<feature type="region of interest" description="Disordered" evidence="1">
    <location>
        <begin position="152"/>
        <end position="208"/>
    </location>
</feature>
<keyword evidence="3" id="KW-1185">Reference proteome</keyword>
<feature type="compositionally biased region" description="Low complexity" evidence="1">
    <location>
        <begin position="163"/>
        <end position="177"/>
    </location>
</feature>
<protein>
    <submittedName>
        <fullName evidence="2">Uncharacterized protein</fullName>
    </submittedName>
</protein>